<proteinExistence type="predicted"/>
<accession>A0AAV9B4N4</accession>
<gene>
    <name evidence="2" type="ORF">QJS04_geneDACA021051</name>
</gene>
<name>A0AAV9B4N4_ACOGR</name>
<feature type="region of interest" description="Disordered" evidence="1">
    <location>
        <begin position="95"/>
        <end position="120"/>
    </location>
</feature>
<evidence type="ECO:0000256" key="1">
    <source>
        <dbReference type="SAM" id="MobiDB-lite"/>
    </source>
</evidence>
<dbReference type="EMBL" id="JAUJYN010000005">
    <property type="protein sequence ID" value="KAK1271054.1"/>
    <property type="molecule type" value="Genomic_DNA"/>
</dbReference>
<sequence length="154" mass="17182">MEVQAQYPSKAFTADFRTRVRNNLYEEFQIQNHHAAFANLGQPQILNGTVFSDPESELTCIASGTRKRKSDGQIAMPTPQISQQQCFRYSNLPPQPASYDQSRLSESGTTSTSGRTPAYTPPPVIAQDLVSHLYHQSLEVDALIRLQCINIIVV</sequence>
<reference evidence="2" key="2">
    <citation type="submission" date="2023-06" db="EMBL/GenBank/DDBJ databases">
        <authorList>
            <person name="Ma L."/>
            <person name="Liu K.-W."/>
            <person name="Li Z."/>
            <person name="Hsiao Y.-Y."/>
            <person name="Qi Y."/>
            <person name="Fu T."/>
            <person name="Tang G."/>
            <person name="Zhang D."/>
            <person name="Sun W.-H."/>
            <person name="Liu D.-K."/>
            <person name="Li Y."/>
            <person name="Chen G.-Z."/>
            <person name="Liu X.-D."/>
            <person name="Liao X.-Y."/>
            <person name="Jiang Y.-T."/>
            <person name="Yu X."/>
            <person name="Hao Y."/>
            <person name="Huang J."/>
            <person name="Zhao X.-W."/>
            <person name="Ke S."/>
            <person name="Chen Y.-Y."/>
            <person name="Wu W.-L."/>
            <person name="Hsu J.-L."/>
            <person name="Lin Y.-F."/>
            <person name="Huang M.-D."/>
            <person name="Li C.-Y."/>
            <person name="Huang L."/>
            <person name="Wang Z.-W."/>
            <person name="Zhao X."/>
            <person name="Zhong W.-Y."/>
            <person name="Peng D.-H."/>
            <person name="Ahmad S."/>
            <person name="Lan S."/>
            <person name="Zhang J.-S."/>
            <person name="Tsai W.-C."/>
            <person name="Van De Peer Y."/>
            <person name="Liu Z.-J."/>
        </authorList>
    </citation>
    <scope>NUCLEOTIDE SEQUENCE</scope>
    <source>
        <strain evidence="2">SCP</strain>
        <tissue evidence="2">Leaves</tissue>
    </source>
</reference>
<feature type="compositionally biased region" description="Low complexity" evidence="1">
    <location>
        <begin position="102"/>
        <end position="116"/>
    </location>
</feature>
<keyword evidence="3" id="KW-1185">Reference proteome</keyword>
<reference evidence="2" key="1">
    <citation type="journal article" date="2023" name="Nat. Commun.">
        <title>Diploid and tetraploid genomes of Acorus and the evolution of monocots.</title>
        <authorList>
            <person name="Ma L."/>
            <person name="Liu K.W."/>
            <person name="Li Z."/>
            <person name="Hsiao Y.Y."/>
            <person name="Qi Y."/>
            <person name="Fu T."/>
            <person name="Tang G.D."/>
            <person name="Zhang D."/>
            <person name="Sun W.H."/>
            <person name="Liu D.K."/>
            <person name="Li Y."/>
            <person name="Chen G.Z."/>
            <person name="Liu X.D."/>
            <person name="Liao X.Y."/>
            <person name="Jiang Y.T."/>
            <person name="Yu X."/>
            <person name="Hao Y."/>
            <person name="Huang J."/>
            <person name="Zhao X.W."/>
            <person name="Ke S."/>
            <person name="Chen Y.Y."/>
            <person name="Wu W.L."/>
            <person name="Hsu J.L."/>
            <person name="Lin Y.F."/>
            <person name="Huang M.D."/>
            <person name="Li C.Y."/>
            <person name="Huang L."/>
            <person name="Wang Z.W."/>
            <person name="Zhao X."/>
            <person name="Zhong W.Y."/>
            <person name="Peng D.H."/>
            <person name="Ahmad S."/>
            <person name="Lan S."/>
            <person name="Zhang J.S."/>
            <person name="Tsai W.C."/>
            <person name="Van de Peer Y."/>
            <person name="Liu Z.J."/>
        </authorList>
    </citation>
    <scope>NUCLEOTIDE SEQUENCE</scope>
    <source>
        <strain evidence="2">SCP</strain>
    </source>
</reference>
<dbReference type="Proteomes" id="UP001179952">
    <property type="component" value="Unassembled WGS sequence"/>
</dbReference>
<protein>
    <submittedName>
        <fullName evidence="2">Uncharacterized protein</fullName>
    </submittedName>
</protein>
<evidence type="ECO:0000313" key="3">
    <source>
        <dbReference type="Proteomes" id="UP001179952"/>
    </source>
</evidence>
<organism evidence="2 3">
    <name type="scientific">Acorus gramineus</name>
    <name type="common">Dwarf sweet flag</name>
    <dbReference type="NCBI Taxonomy" id="55184"/>
    <lineage>
        <taxon>Eukaryota</taxon>
        <taxon>Viridiplantae</taxon>
        <taxon>Streptophyta</taxon>
        <taxon>Embryophyta</taxon>
        <taxon>Tracheophyta</taxon>
        <taxon>Spermatophyta</taxon>
        <taxon>Magnoliopsida</taxon>
        <taxon>Liliopsida</taxon>
        <taxon>Acoraceae</taxon>
        <taxon>Acorus</taxon>
    </lineage>
</organism>
<comment type="caution">
    <text evidence="2">The sequence shown here is derived from an EMBL/GenBank/DDBJ whole genome shotgun (WGS) entry which is preliminary data.</text>
</comment>
<evidence type="ECO:0000313" key="2">
    <source>
        <dbReference type="EMBL" id="KAK1271054.1"/>
    </source>
</evidence>
<dbReference type="AlphaFoldDB" id="A0AAV9B4N4"/>